<dbReference type="EMBL" id="JAHMHR010000061">
    <property type="protein sequence ID" value="KAK1659402.1"/>
    <property type="molecule type" value="Genomic_DNA"/>
</dbReference>
<dbReference type="GeneID" id="85460612"/>
<name>A0AAJ0EQB3_9PEZI</name>
<dbReference type="Proteomes" id="UP001224890">
    <property type="component" value="Unassembled WGS sequence"/>
</dbReference>
<keyword evidence="2" id="KW-1185">Reference proteome</keyword>
<dbReference type="AlphaFoldDB" id="A0AAJ0EQB3"/>
<sequence length="82" mass="8700">MVQCHCNALKRKGPHKLILSSLRPFAHHQMAPLIFLSLKLDAMRPGSSGPGTFGASSLPATSLCRSAPLPSKLNSDGPPLQL</sequence>
<gene>
    <name evidence="1" type="ORF">BDP55DRAFT_679935</name>
</gene>
<dbReference type="RefSeq" id="XP_060424166.1">
    <property type="nucleotide sequence ID" value="XM_060576086.1"/>
</dbReference>
<evidence type="ECO:0000313" key="2">
    <source>
        <dbReference type="Proteomes" id="UP001224890"/>
    </source>
</evidence>
<accession>A0AAJ0EQB3</accession>
<organism evidence="1 2">
    <name type="scientific">Colletotrichum godetiae</name>
    <dbReference type="NCBI Taxonomy" id="1209918"/>
    <lineage>
        <taxon>Eukaryota</taxon>
        <taxon>Fungi</taxon>
        <taxon>Dikarya</taxon>
        <taxon>Ascomycota</taxon>
        <taxon>Pezizomycotina</taxon>
        <taxon>Sordariomycetes</taxon>
        <taxon>Hypocreomycetidae</taxon>
        <taxon>Glomerellales</taxon>
        <taxon>Glomerellaceae</taxon>
        <taxon>Colletotrichum</taxon>
        <taxon>Colletotrichum acutatum species complex</taxon>
    </lineage>
</organism>
<protein>
    <submittedName>
        <fullName evidence="1">Uncharacterized protein</fullName>
    </submittedName>
</protein>
<proteinExistence type="predicted"/>
<evidence type="ECO:0000313" key="1">
    <source>
        <dbReference type="EMBL" id="KAK1659402.1"/>
    </source>
</evidence>
<comment type="caution">
    <text evidence="1">The sequence shown here is derived from an EMBL/GenBank/DDBJ whole genome shotgun (WGS) entry which is preliminary data.</text>
</comment>
<reference evidence="1" key="1">
    <citation type="submission" date="2021-06" db="EMBL/GenBank/DDBJ databases">
        <title>Comparative genomics, transcriptomics and evolutionary studies reveal genomic signatures of adaptation to plant cell wall in hemibiotrophic fungi.</title>
        <authorList>
            <consortium name="DOE Joint Genome Institute"/>
            <person name="Baroncelli R."/>
            <person name="Diaz J.F."/>
            <person name="Benocci T."/>
            <person name="Peng M."/>
            <person name="Battaglia E."/>
            <person name="Haridas S."/>
            <person name="Andreopoulos W."/>
            <person name="Labutti K."/>
            <person name="Pangilinan J."/>
            <person name="Floch G.L."/>
            <person name="Makela M.R."/>
            <person name="Henrissat B."/>
            <person name="Grigoriev I.V."/>
            <person name="Crouch J.A."/>
            <person name="De Vries R.P."/>
            <person name="Sukno S.A."/>
            <person name="Thon M.R."/>
        </authorList>
    </citation>
    <scope>NUCLEOTIDE SEQUENCE</scope>
    <source>
        <strain evidence="1">CBS 193.32</strain>
    </source>
</reference>